<dbReference type="InterPro" id="IPR039420">
    <property type="entry name" value="WalR-like"/>
</dbReference>
<feature type="domain" description="Response regulatory" evidence="8">
    <location>
        <begin position="29"/>
        <end position="145"/>
    </location>
</feature>
<dbReference type="InterPro" id="IPR016032">
    <property type="entry name" value="Sig_transdc_resp-reg_C-effctor"/>
</dbReference>
<feature type="compositionally biased region" description="Polar residues" evidence="6">
    <location>
        <begin position="9"/>
        <end position="25"/>
    </location>
</feature>
<dbReference type="Pfam" id="PF00072">
    <property type="entry name" value="Response_reg"/>
    <property type="match status" value="1"/>
</dbReference>
<keyword evidence="4" id="KW-0804">Transcription</keyword>
<dbReference type="InterPro" id="IPR000792">
    <property type="entry name" value="Tscrpt_reg_LuxR_C"/>
</dbReference>
<keyword evidence="2" id="KW-0805">Transcription regulation</keyword>
<dbReference type="Proteomes" id="UP000556329">
    <property type="component" value="Unassembled WGS sequence"/>
</dbReference>
<dbReference type="RefSeq" id="WP_246461586.1">
    <property type="nucleotide sequence ID" value="NZ_JACHEF010000003.1"/>
</dbReference>
<dbReference type="InterPro" id="IPR058245">
    <property type="entry name" value="NreC/VraR/RcsB-like_REC"/>
</dbReference>
<dbReference type="CDD" id="cd17535">
    <property type="entry name" value="REC_NarL-like"/>
    <property type="match status" value="1"/>
</dbReference>
<evidence type="ECO:0000256" key="3">
    <source>
        <dbReference type="ARBA" id="ARBA00023125"/>
    </source>
</evidence>
<evidence type="ECO:0000313" key="10">
    <source>
        <dbReference type="Proteomes" id="UP000556329"/>
    </source>
</evidence>
<dbReference type="PROSITE" id="PS00622">
    <property type="entry name" value="HTH_LUXR_1"/>
    <property type="match status" value="1"/>
</dbReference>
<dbReference type="GO" id="GO:0003677">
    <property type="term" value="F:DNA binding"/>
    <property type="evidence" value="ECO:0007669"/>
    <property type="project" value="UniProtKB-KW"/>
</dbReference>
<sequence length="234" mass="26143">MSATDPERNSLNARSARTNEAPSGQQRVRVVVAERNPLVISALREMLECDGRFELLGAVQSGKQLLELAGKTKFDVAVIGWRLADMDGADVLAEVQTRKLDVRITVFSNDHDIGILKQCVRLGAQGYCFQFDDPHIIFETILAVAHGRICIPYIDINKVNDTPLAQLTVRERELLAVLSDGWTNLQIATRTGISENTVKYHLKNLYDKLDVRNRAMAVALYSSERRRSPKQPVG</sequence>
<dbReference type="EMBL" id="JACHEF010000003">
    <property type="protein sequence ID" value="MBB6410524.1"/>
    <property type="molecule type" value="Genomic_DNA"/>
</dbReference>
<dbReference type="GO" id="GO:0000160">
    <property type="term" value="P:phosphorelay signal transduction system"/>
    <property type="evidence" value="ECO:0007669"/>
    <property type="project" value="InterPro"/>
</dbReference>
<dbReference type="SUPFAM" id="SSF52172">
    <property type="entry name" value="CheY-like"/>
    <property type="match status" value="1"/>
</dbReference>
<dbReference type="GO" id="GO:0006355">
    <property type="term" value="P:regulation of DNA-templated transcription"/>
    <property type="evidence" value="ECO:0007669"/>
    <property type="project" value="InterPro"/>
</dbReference>
<evidence type="ECO:0000256" key="2">
    <source>
        <dbReference type="ARBA" id="ARBA00023015"/>
    </source>
</evidence>
<organism evidence="9 10">
    <name type="scientific">Mesorhizobium sangaii</name>
    <dbReference type="NCBI Taxonomy" id="505389"/>
    <lineage>
        <taxon>Bacteria</taxon>
        <taxon>Pseudomonadati</taxon>
        <taxon>Pseudomonadota</taxon>
        <taxon>Alphaproteobacteria</taxon>
        <taxon>Hyphomicrobiales</taxon>
        <taxon>Phyllobacteriaceae</taxon>
        <taxon>Mesorhizobium</taxon>
    </lineage>
</organism>
<gene>
    <name evidence="9" type="ORF">HNQ71_003198</name>
</gene>
<dbReference type="Pfam" id="PF00196">
    <property type="entry name" value="GerE"/>
    <property type="match status" value="1"/>
</dbReference>
<name>A0A841P5C4_9HYPH</name>
<dbReference type="PANTHER" id="PTHR43214:SF41">
    <property type="entry name" value="NITRATE_NITRITE RESPONSE REGULATOR PROTEIN NARP"/>
    <property type="match status" value="1"/>
</dbReference>
<dbReference type="InterPro" id="IPR001789">
    <property type="entry name" value="Sig_transdc_resp-reg_receiver"/>
</dbReference>
<keyword evidence="1" id="KW-0597">Phosphoprotein</keyword>
<protein>
    <submittedName>
        <fullName evidence="9">DNA-binding NarL/FixJ family response regulator</fullName>
    </submittedName>
</protein>
<dbReference type="SMART" id="SM00421">
    <property type="entry name" value="HTH_LUXR"/>
    <property type="match status" value="1"/>
</dbReference>
<feature type="domain" description="HTH luxR-type" evidence="7">
    <location>
        <begin position="160"/>
        <end position="225"/>
    </location>
</feature>
<evidence type="ECO:0000259" key="7">
    <source>
        <dbReference type="PROSITE" id="PS50043"/>
    </source>
</evidence>
<dbReference type="AlphaFoldDB" id="A0A841P5C4"/>
<dbReference type="PRINTS" id="PR00038">
    <property type="entry name" value="HTHLUXR"/>
</dbReference>
<comment type="caution">
    <text evidence="5">Lacks conserved residue(s) required for the propagation of feature annotation.</text>
</comment>
<dbReference type="PROSITE" id="PS50043">
    <property type="entry name" value="HTH_LUXR_2"/>
    <property type="match status" value="1"/>
</dbReference>
<keyword evidence="10" id="KW-1185">Reference proteome</keyword>
<dbReference type="Gene3D" id="3.40.50.2300">
    <property type="match status" value="1"/>
</dbReference>
<evidence type="ECO:0000256" key="5">
    <source>
        <dbReference type="PROSITE-ProRule" id="PRU00169"/>
    </source>
</evidence>
<dbReference type="SMART" id="SM00448">
    <property type="entry name" value="REC"/>
    <property type="match status" value="1"/>
</dbReference>
<accession>A0A841P5C4</accession>
<reference evidence="9 10" key="1">
    <citation type="submission" date="2020-08" db="EMBL/GenBank/DDBJ databases">
        <title>Genomic Encyclopedia of Type Strains, Phase IV (KMG-IV): sequencing the most valuable type-strain genomes for metagenomic binning, comparative biology and taxonomic classification.</title>
        <authorList>
            <person name="Goeker M."/>
        </authorList>
    </citation>
    <scope>NUCLEOTIDE SEQUENCE [LARGE SCALE GENOMIC DNA]</scope>
    <source>
        <strain evidence="9 10">DSM 100039</strain>
    </source>
</reference>
<evidence type="ECO:0000313" key="9">
    <source>
        <dbReference type="EMBL" id="MBB6410524.1"/>
    </source>
</evidence>
<keyword evidence="3 9" id="KW-0238">DNA-binding</keyword>
<feature type="region of interest" description="Disordered" evidence="6">
    <location>
        <begin position="1"/>
        <end position="25"/>
    </location>
</feature>
<dbReference type="PANTHER" id="PTHR43214">
    <property type="entry name" value="TWO-COMPONENT RESPONSE REGULATOR"/>
    <property type="match status" value="1"/>
</dbReference>
<evidence type="ECO:0000256" key="1">
    <source>
        <dbReference type="ARBA" id="ARBA00022553"/>
    </source>
</evidence>
<dbReference type="InterPro" id="IPR036388">
    <property type="entry name" value="WH-like_DNA-bd_sf"/>
</dbReference>
<proteinExistence type="predicted"/>
<comment type="caution">
    <text evidence="9">The sequence shown here is derived from an EMBL/GenBank/DDBJ whole genome shotgun (WGS) entry which is preliminary data.</text>
</comment>
<evidence type="ECO:0000256" key="4">
    <source>
        <dbReference type="ARBA" id="ARBA00023163"/>
    </source>
</evidence>
<dbReference type="Gene3D" id="1.10.10.10">
    <property type="entry name" value="Winged helix-like DNA-binding domain superfamily/Winged helix DNA-binding domain"/>
    <property type="match status" value="1"/>
</dbReference>
<dbReference type="InterPro" id="IPR011006">
    <property type="entry name" value="CheY-like_superfamily"/>
</dbReference>
<evidence type="ECO:0000256" key="6">
    <source>
        <dbReference type="SAM" id="MobiDB-lite"/>
    </source>
</evidence>
<dbReference type="SUPFAM" id="SSF46894">
    <property type="entry name" value="C-terminal effector domain of the bipartite response regulators"/>
    <property type="match status" value="1"/>
</dbReference>
<dbReference type="PROSITE" id="PS50110">
    <property type="entry name" value="RESPONSE_REGULATORY"/>
    <property type="match status" value="1"/>
</dbReference>
<dbReference type="CDD" id="cd06170">
    <property type="entry name" value="LuxR_C_like"/>
    <property type="match status" value="1"/>
</dbReference>
<evidence type="ECO:0000259" key="8">
    <source>
        <dbReference type="PROSITE" id="PS50110"/>
    </source>
</evidence>